<comment type="subcellular location">
    <subcellularLocation>
        <location evidence="1">Cell membrane</location>
        <topology evidence="1">Multi-pass membrane protein</topology>
    </subcellularLocation>
</comment>
<dbReference type="PANTHER" id="PTHR43298:SF2">
    <property type="entry name" value="FMN_FAD EXPORTER YEEO-RELATED"/>
    <property type="match status" value="1"/>
</dbReference>
<feature type="transmembrane region" description="Helical" evidence="10">
    <location>
        <begin position="215"/>
        <end position="237"/>
    </location>
</feature>
<reference evidence="11 12" key="1">
    <citation type="submission" date="2018-11" db="EMBL/GenBank/DDBJ databases">
        <authorList>
            <person name="Mardanov A.V."/>
            <person name="Ravin N.V."/>
            <person name="Dedysh S.N."/>
        </authorList>
    </citation>
    <scope>NUCLEOTIDE SEQUENCE [LARGE SCALE GENOMIC DNA]</scope>
    <source>
        <strain evidence="11 12">AF10</strain>
    </source>
</reference>
<dbReference type="Proteomes" id="UP000289437">
    <property type="component" value="Unassembled WGS sequence"/>
</dbReference>
<keyword evidence="2" id="KW-0813">Transport</keyword>
<dbReference type="Pfam" id="PF01554">
    <property type="entry name" value="MatE"/>
    <property type="match status" value="2"/>
</dbReference>
<keyword evidence="5 10" id="KW-0812">Transmembrane</keyword>
<evidence type="ECO:0000313" key="11">
    <source>
        <dbReference type="EMBL" id="RXH53994.1"/>
    </source>
</evidence>
<dbReference type="EMBL" id="RDSM01000006">
    <property type="protein sequence ID" value="RXH53994.1"/>
    <property type="molecule type" value="Genomic_DNA"/>
</dbReference>
<evidence type="ECO:0000256" key="7">
    <source>
        <dbReference type="ARBA" id="ARBA00023065"/>
    </source>
</evidence>
<evidence type="ECO:0000313" key="12">
    <source>
        <dbReference type="Proteomes" id="UP000289437"/>
    </source>
</evidence>
<keyword evidence="6 10" id="KW-1133">Transmembrane helix</keyword>
<evidence type="ECO:0000256" key="3">
    <source>
        <dbReference type="ARBA" id="ARBA00022449"/>
    </source>
</evidence>
<dbReference type="InterPro" id="IPR002528">
    <property type="entry name" value="MATE_fam"/>
</dbReference>
<evidence type="ECO:0000256" key="10">
    <source>
        <dbReference type="SAM" id="Phobius"/>
    </source>
</evidence>
<feature type="transmembrane region" description="Helical" evidence="10">
    <location>
        <begin position="29"/>
        <end position="47"/>
    </location>
</feature>
<dbReference type="NCBIfam" id="TIGR00797">
    <property type="entry name" value="matE"/>
    <property type="match status" value="1"/>
</dbReference>
<keyword evidence="7" id="KW-0406">Ion transport</keyword>
<feature type="transmembrane region" description="Helical" evidence="10">
    <location>
        <begin position="112"/>
        <end position="137"/>
    </location>
</feature>
<protein>
    <recommendedName>
        <fullName evidence="9">Multidrug-efflux transporter</fullName>
    </recommendedName>
</protein>
<evidence type="ECO:0000256" key="8">
    <source>
        <dbReference type="ARBA" id="ARBA00023136"/>
    </source>
</evidence>
<dbReference type="InterPro" id="IPR050222">
    <property type="entry name" value="MATE_MdtK"/>
</dbReference>
<feature type="transmembrane region" description="Helical" evidence="10">
    <location>
        <begin position="443"/>
        <end position="462"/>
    </location>
</feature>
<evidence type="ECO:0000256" key="4">
    <source>
        <dbReference type="ARBA" id="ARBA00022475"/>
    </source>
</evidence>
<name>A0A4V1L4Z6_9BACT</name>
<evidence type="ECO:0000256" key="2">
    <source>
        <dbReference type="ARBA" id="ARBA00022448"/>
    </source>
</evidence>
<dbReference type="GO" id="GO:0042910">
    <property type="term" value="F:xenobiotic transmembrane transporter activity"/>
    <property type="evidence" value="ECO:0007669"/>
    <property type="project" value="InterPro"/>
</dbReference>
<dbReference type="PIRSF" id="PIRSF006603">
    <property type="entry name" value="DinF"/>
    <property type="match status" value="1"/>
</dbReference>
<dbReference type="RefSeq" id="WP_128915548.1">
    <property type="nucleotide sequence ID" value="NZ_RDSM01000006.1"/>
</dbReference>
<feature type="transmembrane region" description="Helical" evidence="10">
    <location>
        <begin position="190"/>
        <end position="209"/>
    </location>
</feature>
<feature type="transmembrane region" description="Helical" evidence="10">
    <location>
        <begin position="414"/>
        <end position="431"/>
    </location>
</feature>
<keyword evidence="8 10" id="KW-0472">Membrane</keyword>
<dbReference type="GO" id="GO:0005886">
    <property type="term" value="C:plasma membrane"/>
    <property type="evidence" value="ECO:0007669"/>
    <property type="project" value="UniProtKB-SubCell"/>
</dbReference>
<feature type="transmembrane region" description="Helical" evidence="10">
    <location>
        <begin position="80"/>
        <end position="100"/>
    </location>
</feature>
<reference evidence="12" key="2">
    <citation type="submission" date="2019-02" db="EMBL/GenBank/DDBJ databases">
        <title>Granulicella sibirica sp. nov., a psychrotolerant acidobacterium isolated from an organic soil layer in forested tundra, West Siberia.</title>
        <authorList>
            <person name="Oshkin I.Y."/>
            <person name="Kulichevskaya I.S."/>
            <person name="Rijpstra W.I.C."/>
            <person name="Sinninghe Damste J.S."/>
            <person name="Rakitin A.L."/>
            <person name="Ravin N.V."/>
            <person name="Dedysh S.N."/>
        </authorList>
    </citation>
    <scope>NUCLEOTIDE SEQUENCE [LARGE SCALE GENOMIC DNA]</scope>
    <source>
        <strain evidence="12">AF10</strain>
    </source>
</reference>
<accession>A0A4V1L4Z6</accession>
<dbReference type="AlphaFoldDB" id="A0A4V1L4Z6"/>
<keyword evidence="12" id="KW-1185">Reference proteome</keyword>
<feature type="transmembrane region" description="Helical" evidence="10">
    <location>
        <begin position="381"/>
        <end position="402"/>
    </location>
</feature>
<feature type="transmembrane region" description="Helical" evidence="10">
    <location>
        <begin position="281"/>
        <end position="302"/>
    </location>
</feature>
<sequence>MEEIAADREQRFALWELLKKSLAGAKIDYAVFSLNQAIALLAIPMMLEMALESVFGIADLFWVSKLGPDAIASVGLTESLLTVVFAISSGLSTAATAMVARRIGEDDEDKAAIDAVQALGAGLLVSVALGVPLFFLAPKLLSLMGATSSVLAIGTNYAHVALGTCGVIIMISLSNALFRGAGDAAIAMRLLWVANIINLVLDPLLVFGVGPFPKLGVTGPAVATLIGRGCAVLYQFYKLARGNERLRIQAKHLRLNVQEMLSYLKISGAGALQFVLEQGRWLALVRIVSLFGPIAIAGYTIAFRLSGFILLPTFGLSNAAATLVGQSLGAKAPDRAKSSIWRTGVLNFGFLGGLSLLFILLAPKLVGLFTHDPSAIPTGVMALRIFCYGNFFFAFAAIFLQAFNGAGDTVTPTYLNLVGFWVIEIPLAWFLSTRTTLKLNGVFVSILVAQALALVLSGTFFLRGKWQEARI</sequence>
<feature type="transmembrane region" description="Helical" evidence="10">
    <location>
        <begin position="308"/>
        <end position="328"/>
    </location>
</feature>
<gene>
    <name evidence="11" type="ORF">GRAN_4963</name>
</gene>
<organism evidence="11 12">
    <name type="scientific">Granulicella sibirica</name>
    <dbReference type="NCBI Taxonomy" id="2479048"/>
    <lineage>
        <taxon>Bacteria</taxon>
        <taxon>Pseudomonadati</taxon>
        <taxon>Acidobacteriota</taxon>
        <taxon>Terriglobia</taxon>
        <taxon>Terriglobales</taxon>
        <taxon>Acidobacteriaceae</taxon>
        <taxon>Granulicella</taxon>
    </lineage>
</organism>
<dbReference type="GO" id="GO:0015297">
    <property type="term" value="F:antiporter activity"/>
    <property type="evidence" value="ECO:0007669"/>
    <property type="project" value="UniProtKB-KW"/>
</dbReference>
<dbReference type="OrthoDB" id="9776324at2"/>
<evidence type="ECO:0000256" key="1">
    <source>
        <dbReference type="ARBA" id="ARBA00004651"/>
    </source>
</evidence>
<dbReference type="InterPro" id="IPR048279">
    <property type="entry name" value="MdtK-like"/>
</dbReference>
<feature type="transmembrane region" description="Helical" evidence="10">
    <location>
        <begin position="157"/>
        <end position="178"/>
    </location>
</feature>
<dbReference type="PANTHER" id="PTHR43298">
    <property type="entry name" value="MULTIDRUG RESISTANCE PROTEIN NORM-RELATED"/>
    <property type="match status" value="1"/>
</dbReference>
<keyword evidence="4" id="KW-1003">Cell membrane</keyword>
<evidence type="ECO:0000256" key="9">
    <source>
        <dbReference type="ARBA" id="ARBA00031636"/>
    </source>
</evidence>
<keyword evidence="3" id="KW-0050">Antiport</keyword>
<evidence type="ECO:0000256" key="6">
    <source>
        <dbReference type="ARBA" id="ARBA00022989"/>
    </source>
</evidence>
<proteinExistence type="predicted"/>
<feature type="transmembrane region" description="Helical" evidence="10">
    <location>
        <begin position="340"/>
        <end position="361"/>
    </location>
</feature>
<evidence type="ECO:0000256" key="5">
    <source>
        <dbReference type="ARBA" id="ARBA00022692"/>
    </source>
</evidence>
<dbReference type="CDD" id="cd13139">
    <property type="entry name" value="MATE_like_14"/>
    <property type="match status" value="1"/>
</dbReference>
<dbReference type="GO" id="GO:0006811">
    <property type="term" value="P:monoatomic ion transport"/>
    <property type="evidence" value="ECO:0007669"/>
    <property type="project" value="UniProtKB-KW"/>
</dbReference>
<comment type="caution">
    <text evidence="11">The sequence shown here is derived from an EMBL/GenBank/DDBJ whole genome shotgun (WGS) entry which is preliminary data.</text>
</comment>